<feature type="domain" description="YqaJ viral recombinase" evidence="1">
    <location>
        <begin position="2"/>
        <end position="131"/>
    </location>
</feature>
<feature type="non-terminal residue" evidence="2">
    <location>
        <position position="283"/>
    </location>
</feature>
<dbReference type="Pfam" id="PF09588">
    <property type="entry name" value="YqaJ"/>
    <property type="match status" value="1"/>
</dbReference>
<dbReference type="InterPro" id="IPR019080">
    <property type="entry name" value="YqaJ_viral_recombinase"/>
</dbReference>
<proteinExistence type="predicted"/>
<protein>
    <recommendedName>
        <fullName evidence="1">YqaJ viral recombinase domain-containing protein</fullName>
    </recommendedName>
</protein>
<dbReference type="InterPro" id="IPR011604">
    <property type="entry name" value="PDDEXK-like_dom_sf"/>
</dbReference>
<accession>A0A382VPX9</accession>
<dbReference type="SUPFAM" id="SSF52980">
    <property type="entry name" value="Restriction endonuclease-like"/>
    <property type="match status" value="1"/>
</dbReference>
<dbReference type="InterPro" id="IPR011335">
    <property type="entry name" value="Restrct_endonuc-II-like"/>
</dbReference>
<dbReference type="Gene3D" id="3.90.320.10">
    <property type="match status" value="1"/>
</dbReference>
<gene>
    <name evidence="2" type="ORF">METZ01_LOCUS401407</name>
</gene>
<reference evidence="2" key="1">
    <citation type="submission" date="2018-05" db="EMBL/GenBank/DDBJ databases">
        <authorList>
            <person name="Lanie J.A."/>
            <person name="Ng W.-L."/>
            <person name="Kazmierczak K.M."/>
            <person name="Andrzejewski T.M."/>
            <person name="Davidsen T.M."/>
            <person name="Wayne K.J."/>
            <person name="Tettelin H."/>
            <person name="Glass J.I."/>
            <person name="Rusch D."/>
            <person name="Podicherti R."/>
            <person name="Tsui H.-C.T."/>
            <person name="Winkler M.E."/>
        </authorList>
    </citation>
    <scope>NUCLEOTIDE SEQUENCE</scope>
</reference>
<name>A0A382VPX9_9ZZZZ</name>
<evidence type="ECO:0000259" key="1">
    <source>
        <dbReference type="Pfam" id="PF09588"/>
    </source>
</evidence>
<feature type="non-terminal residue" evidence="2">
    <location>
        <position position="1"/>
    </location>
</feature>
<evidence type="ECO:0000313" key="2">
    <source>
        <dbReference type="EMBL" id="SVD48553.1"/>
    </source>
</evidence>
<sequence length="283" mass="33085">GSSDAPVITRTAPFQNQIHNTWLGLWQIKTGKALAPDLSENEAVQWGLDMEDTVRMRAKRHLGVELRKAGETFYHKKYPFLCAHPDSVIKGIKEIGEIKCPGMGTMMKMGENLENFMDSYKAQGIHQLLVMDKMKAVQFYVQYPQKRLKVYRMERDDRAIDNYLQLALAFWELVESDIPPEPQTEVEANKSYFHHQKEYMAYNEDIARNVRDIMIFEMQESEIGEKKKKLRLEVKKAIGKFAGMTWDKDSNVQLQRYERPTFNEDSFFDKESDETIKDYSIMS</sequence>
<organism evidence="2">
    <name type="scientific">marine metagenome</name>
    <dbReference type="NCBI Taxonomy" id="408172"/>
    <lineage>
        <taxon>unclassified sequences</taxon>
        <taxon>metagenomes</taxon>
        <taxon>ecological metagenomes</taxon>
    </lineage>
</organism>
<dbReference type="AlphaFoldDB" id="A0A382VPX9"/>
<dbReference type="EMBL" id="UINC01153697">
    <property type="protein sequence ID" value="SVD48553.1"/>
    <property type="molecule type" value="Genomic_DNA"/>
</dbReference>